<proteinExistence type="predicted"/>
<dbReference type="OrthoDB" id="6129702at2759"/>
<name>A0A9N8ZBD5_9GLOM</name>
<feature type="compositionally biased region" description="Basic and acidic residues" evidence="1">
    <location>
        <begin position="55"/>
        <end position="78"/>
    </location>
</feature>
<comment type="caution">
    <text evidence="3">The sequence shown here is derived from an EMBL/GenBank/DDBJ whole genome shotgun (WGS) entry which is preliminary data.</text>
</comment>
<organism evidence="3 4">
    <name type="scientific">Dentiscutata erythropus</name>
    <dbReference type="NCBI Taxonomy" id="1348616"/>
    <lineage>
        <taxon>Eukaryota</taxon>
        <taxon>Fungi</taxon>
        <taxon>Fungi incertae sedis</taxon>
        <taxon>Mucoromycota</taxon>
        <taxon>Glomeromycotina</taxon>
        <taxon>Glomeromycetes</taxon>
        <taxon>Diversisporales</taxon>
        <taxon>Gigasporaceae</taxon>
        <taxon>Dentiscutata</taxon>
    </lineage>
</organism>
<evidence type="ECO:0000313" key="4">
    <source>
        <dbReference type="Proteomes" id="UP000789405"/>
    </source>
</evidence>
<protein>
    <submittedName>
        <fullName evidence="3">27552_t:CDS:1</fullName>
    </submittedName>
</protein>
<dbReference type="InterPro" id="IPR052557">
    <property type="entry name" value="CAP/Cytokinesis_protein"/>
</dbReference>
<keyword evidence="4" id="KW-1185">Reference proteome</keyword>
<gene>
    <name evidence="3" type="ORF">DERYTH_LOCUS1797</name>
</gene>
<dbReference type="InterPro" id="IPR056564">
    <property type="entry name" value="Ig-like_KY"/>
</dbReference>
<dbReference type="SUPFAM" id="SSF54001">
    <property type="entry name" value="Cysteine proteinases"/>
    <property type="match status" value="1"/>
</dbReference>
<evidence type="ECO:0000313" key="3">
    <source>
        <dbReference type="EMBL" id="CAG8478345.1"/>
    </source>
</evidence>
<accession>A0A9N8ZBD5</accession>
<dbReference type="Pfam" id="PF01841">
    <property type="entry name" value="Transglut_core"/>
    <property type="match status" value="1"/>
</dbReference>
<dbReference type="InterPro" id="IPR002931">
    <property type="entry name" value="Transglutaminase-like"/>
</dbReference>
<feature type="domain" description="Transglutaminase-like" evidence="2">
    <location>
        <begin position="168"/>
        <end position="237"/>
    </location>
</feature>
<feature type="region of interest" description="Disordered" evidence="1">
    <location>
        <begin position="1"/>
        <end position="78"/>
    </location>
</feature>
<evidence type="ECO:0000256" key="1">
    <source>
        <dbReference type="SAM" id="MobiDB-lite"/>
    </source>
</evidence>
<dbReference type="PANTHER" id="PTHR46333">
    <property type="entry name" value="CYTOKINESIS PROTEIN 3"/>
    <property type="match status" value="1"/>
</dbReference>
<dbReference type="GO" id="GO:0005737">
    <property type="term" value="C:cytoplasm"/>
    <property type="evidence" value="ECO:0007669"/>
    <property type="project" value="TreeGrafter"/>
</dbReference>
<evidence type="ECO:0000259" key="2">
    <source>
        <dbReference type="SMART" id="SM00460"/>
    </source>
</evidence>
<dbReference type="InterPro" id="IPR038765">
    <property type="entry name" value="Papain-like_cys_pep_sf"/>
</dbReference>
<dbReference type="EMBL" id="CAJVPY010000531">
    <property type="protein sequence ID" value="CAG8478345.1"/>
    <property type="molecule type" value="Genomic_DNA"/>
</dbReference>
<feature type="compositionally biased region" description="Polar residues" evidence="1">
    <location>
        <begin position="1"/>
        <end position="10"/>
    </location>
</feature>
<dbReference type="PANTHER" id="PTHR46333:SF2">
    <property type="entry name" value="CYTOKINESIS PROTEIN 3"/>
    <property type="match status" value="1"/>
</dbReference>
<dbReference type="Proteomes" id="UP000789405">
    <property type="component" value="Unassembled WGS sequence"/>
</dbReference>
<dbReference type="SMART" id="SM00460">
    <property type="entry name" value="TGc"/>
    <property type="match status" value="1"/>
</dbReference>
<dbReference type="AlphaFoldDB" id="A0A9N8ZBD5"/>
<dbReference type="Pfam" id="PF23265">
    <property type="entry name" value="Ig-like_KY"/>
    <property type="match status" value="1"/>
</dbReference>
<sequence>MENDSPSQPVKHTEESNKAKIAPAKHTEEAKLSPPVKKPGEEPLKSQYPPTPSATKHEKHEKSGVDEDENHPGRRDPANKCAAVIIGGEFKEHLDLIGRDFSKVDSYARATPASETSSVERLSKHLTSRWNDPIDKLRAIFVWIADNISYDTDAFFSGNIRHHDAEDTLKSRKGVCDGYAELFNGLANHAGLKTWKITGKAKGHHFNPGDDINSKKFAHAWNGVAYKGEYLIVDSTWGSGHLSGQKFERRFEPFYFLTRPTYFIYTHLPDDPKEQYISPQLTTDDFLNLTHVKPPYFAAGLEFRELLGDTITVQDDLIDLEIARYHVDEGQPLHAVLGWNGKEHEVLVQRVIGYDSSAGHVYRLQAMCPSRGEGKLELYVMFEGNKGPLAASFKIINKGSGKNYSPFVKTYRVPFKFTIQSPIHSNLKFNKNYKFEFSVLDLKESEHPEFSLITPDKSLRKLQKASRCEDGSVTYETETTVDQRGDWKLVFSSNGKNFDFIAQYHVE</sequence>
<dbReference type="Gene3D" id="3.10.620.30">
    <property type="match status" value="1"/>
</dbReference>
<reference evidence="3" key="1">
    <citation type="submission" date="2021-06" db="EMBL/GenBank/DDBJ databases">
        <authorList>
            <person name="Kallberg Y."/>
            <person name="Tangrot J."/>
            <person name="Rosling A."/>
        </authorList>
    </citation>
    <scope>NUCLEOTIDE SEQUENCE</scope>
    <source>
        <strain evidence="3">MA453B</strain>
    </source>
</reference>